<evidence type="ECO:0000313" key="2">
    <source>
        <dbReference type="Proteomes" id="UP001054945"/>
    </source>
</evidence>
<proteinExistence type="predicted"/>
<dbReference type="AlphaFoldDB" id="A0AAV4SYA6"/>
<organism evidence="1 2">
    <name type="scientific">Caerostris extrusa</name>
    <name type="common">Bark spider</name>
    <name type="synonym">Caerostris bankana</name>
    <dbReference type="NCBI Taxonomy" id="172846"/>
    <lineage>
        <taxon>Eukaryota</taxon>
        <taxon>Metazoa</taxon>
        <taxon>Ecdysozoa</taxon>
        <taxon>Arthropoda</taxon>
        <taxon>Chelicerata</taxon>
        <taxon>Arachnida</taxon>
        <taxon>Araneae</taxon>
        <taxon>Araneomorphae</taxon>
        <taxon>Entelegynae</taxon>
        <taxon>Araneoidea</taxon>
        <taxon>Araneidae</taxon>
        <taxon>Caerostris</taxon>
    </lineage>
</organism>
<dbReference type="EMBL" id="BPLR01010461">
    <property type="protein sequence ID" value="GIY39418.1"/>
    <property type="molecule type" value="Genomic_DNA"/>
</dbReference>
<name>A0AAV4SYA6_CAEEX</name>
<comment type="caution">
    <text evidence="1">The sequence shown here is derived from an EMBL/GenBank/DDBJ whole genome shotgun (WGS) entry which is preliminary data.</text>
</comment>
<sequence length="131" mass="14411">MHVYTPYTKKIERHISLNKAITSAHFCGGHFQGRPSIELPNNWKIAHSIQRTEGSGISDSIWAAHSTTAFPSSSSEMLMKSHLSIQEDVRIGCNAVLFRSAYFVLSRSWSAEIPSGSHIVGATQDNNPIAT</sequence>
<accession>A0AAV4SYA6</accession>
<reference evidence="1 2" key="1">
    <citation type="submission" date="2021-06" db="EMBL/GenBank/DDBJ databases">
        <title>Caerostris extrusa draft genome.</title>
        <authorList>
            <person name="Kono N."/>
            <person name="Arakawa K."/>
        </authorList>
    </citation>
    <scope>NUCLEOTIDE SEQUENCE [LARGE SCALE GENOMIC DNA]</scope>
</reference>
<keyword evidence="2" id="KW-1185">Reference proteome</keyword>
<dbReference type="Proteomes" id="UP001054945">
    <property type="component" value="Unassembled WGS sequence"/>
</dbReference>
<gene>
    <name evidence="1" type="ORF">CEXT_452181</name>
</gene>
<protein>
    <submittedName>
        <fullName evidence="1">Uncharacterized protein</fullName>
    </submittedName>
</protein>
<evidence type="ECO:0000313" key="1">
    <source>
        <dbReference type="EMBL" id="GIY39418.1"/>
    </source>
</evidence>